<dbReference type="GO" id="GO:0016887">
    <property type="term" value="F:ATP hydrolysis activity"/>
    <property type="evidence" value="ECO:0007669"/>
    <property type="project" value="InterPro"/>
</dbReference>
<dbReference type="Pfam" id="PF00027">
    <property type="entry name" value="cNMP_binding"/>
    <property type="match status" value="1"/>
</dbReference>
<dbReference type="GO" id="GO:0005524">
    <property type="term" value="F:ATP binding"/>
    <property type="evidence" value="ECO:0007669"/>
    <property type="project" value="UniProtKB-KW"/>
</dbReference>
<evidence type="ECO:0000256" key="7">
    <source>
        <dbReference type="ARBA" id="ARBA00023136"/>
    </source>
</evidence>
<dbReference type="Pfam" id="PF00664">
    <property type="entry name" value="ABC_membrane"/>
    <property type="match status" value="1"/>
</dbReference>
<dbReference type="SUPFAM" id="SSF51206">
    <property type="entry name" value="cAMP-binding domain-like"/>
    <property type="match status" value="1"/>
</dbReference>
<reference evidence="9 10" key="1">
    <citation type="submission" date="2015-12" db="EMBL/GenBank/DDBJ databases">
        <title>Genome sequence of Aneurinibacillus soli.</title>
        <authorList>
            <person name="Lee J.S."/>
            <person name="Lee K.C."/>
            <person name="Kim K.K."/>
            <person name="Lee B.W."/>
        </authorList>
    </citation>
    <scope>NUCLEOTIDE SEQUENCE [LARGE SCALE GENOMIC DNA]</scope>
    <source>
        <strain evidence="9 10">CB4</strain>
    </source>
</reference>
<dbReference type="PROSITE" id="PS00888">
    <property type="entry name" value="CNMP_BINDING_1"/>
    <property type="match status" value="1"/>
</dbReference>
<dbReference type="EMBL" id="AP017312">
    <property type="protein sequence ID" value="BAU28377.1"/>
    <property type="molecule type" value="Genomic_DNA"/>
</dbReference>
<dbReference type="PROSITE" id="PS50042">
    <property type="entry name" value="CNMP_BINDING_3"/>
    <property type="match status" value="1"/>
</dbReference>
<dbReference type="EC" id="3.6.3.-" evidence="9"/>
<evidence type="ECO:0000256" key="2">
    <source>
        <dbReference type="ARBA" id="ARBA00022448"/>
    </source>
</evidence>
<dbReference type="InterPro" id="IPR027417">
    <property type="entry name" value="P-loop_NTPase"/>
</dbReference>
<dbReference type="InterPro" id="IPR036640">
    <property type="entry name" value="ABC1_TM_sf"/>
</dbReference>
<keyword evidence="4" id="KW-0547">Nucleotide-binding</keyword>
<dbReference type="PROSITE" id="PS50929">
    <property type="entry name" value="ABC_TM1F"/>
    <property type="match status" value="1"/>
</dbReference>
<dbReference type="PROSITE" id="PS50893">
    <property type="entry name" value="ABC_TRANSPORTER_2"/>
    <property type="match status" value="1"/>
</dbReference>
<dbReference type="CDD" id="cd00038">
    <property type="entry name" value="CAP_ED"/>
    <property type="match status" value="1"/>
</dbReference>
<dbReference type="PANTHER" id="PTHR43394:SF1">
    <property type="entry name" value="ATP-BINDING CASSETTE SUB-FAMILY B MEMBER 10, MITOCHONDRIAL"/>
    <property type="match status" value="1"/>
</dbReference>
<dbReference type="RefSeq" id="WP_096466138.1">
    <property type="nucleotide sequence ID" value="NZ_AP017312.1"/>
</dbReference>
<dbReference type="Pfam" id="PF00005">
    <property type="entry name" value="ABC_tran"/>
    <property type="match status" value="1"/>
</dbReference>
<accession>A0A0U4WIH0</accession>
<keyword evidence="7" id="KW-0472">Membrane</keyword>
<evidence type="ECO:0000256" key="6">
    <source>
        <dbReference type="ARBA" id="ARBA00022989"/>
    </source>
</evidence>
<dbReference type="InterPro" id="IPR039421">
    <property type="entry name" value="Type_1_exporter"/>
</dbReference>
<dbReference type="FunFam" id="3.40.50.300:FF:000287">
    <property type="entry name" value="Multidrug ABC transporter ATP-binding protein"/>
    <property type="match status" value="1"/>
</dbReference>
<dbReference type="SMART" id="SM00100">
    <property type="entry name" value="cNMP"/>
    <property type="match status" value="1"/>
</dbReference>
<dbReference type="SUPFAM" id="SSF90123">
    <property type="entry name" value="ABC transporter transmembrane region"/>
    <property type="match status" value="1"/>
</dbReference>
<comment type="subcellular location">
    <subcellularLocation>
        <location evidence="1">Cell membrane</location>
        <topology evidence="1">Multi-pass membrane protein</topology>
    </subcellularLocation>
</comment>
<keyword evidence="2" id="KW-0813">Transport</keyword>
<dbReference type="Gene3D" id="3.40.50.300">
    <property type="entry name" value="P-loop containing nucleotide triphosphate hydrolases"/>
    <property type="match status" value="1"/>
</dbReference>
<sequence>MLSVIKNLFSYMRPYKWLTFLFFFSLFLDLAFVSLAPLSLKFMVDNAIVPKDIDRFYLILTVLCVAGFIGCSAGIASDYALAKLSARVQKDLRTRLFTHLQHVNIRFFQKSHSADLVSYFSVDLPAIDRAMHVILTIGIQSLSVVIITIAVLFYLQWSMAVCILIGAVVIFIGPYVLGGRAQAINADYKEQFSLMTGAVQENSKAQKVIKGFNLQQAMIDKFTVRLQSLFVIQYKQNVISAKLERIPMISMLLINFTIIGLGSYLALYGHITVGALVAFFTMYTSMGNSVFNLTFTIPTFADASVSMKRIQQLLDEQLEANGSVPLRVLENQQPDIHFDHVTFGYNEEQTVLKQIDLHIPKGSTAAFVGSSGSGKSTMVQLILGFYEPNEGQIRINGSSLQDMDRRSVREQIGIVFQDNFLFRGTILDNIRISKPEARLDEVIEAAKRAEIDEFIQSLPNGYQTEVLDDGSNFSGGQRQRIAIARAILRNPPILLLDEATSALDPISEASINQTFAELSRNRTVITVTHRLSSITDVDQIFVFDQGRVVDSGSHQQMLLNGGFYKELWEKQSGLSISQSGQEASIDAERLAKLPFFRDMDGEVLKEIKDLFNTETFVAGQSIIHEGDIGEKFYLIARGRVEVTKRSPDTEGGQVRLAVLEDGDHFGEIALLENVPRTANVTALTPCILLTLQRKVLYYVLSQYPEINFRIRQKIKERKQ</sequence>
<keyword evidence="6" id="KW-1133">Transmembrane helix</keyword>
<dbReference type="Gene3D" id="1.20.1560.10">
    <property type="entry name" value="ABC transporter type 1, transmembrane domain"/>
    <property type="match status" value="1"/>
</dbReference>
<proteinExistence type="predicted"/>
<dbReference type="GO" id="GO:0015421">
    <property type="term" value="F:ABC-type oligopeptide transporter activity"/>
    <property type="evidence" value="ECO:0007669"/>
    <property type="project" value="TreeGrafter"/>
</dbReference>
<dbReference type="SMART" id="SM00382">
    <property type="entry name" value="AAA"/>
    <property type="match status" value="1"/>
</dbReference>
<dbReference type="InterPro" id="IPR017871">
    <property type="entry name" value="ABC_transporter-like_CS"/>
</dbReference>
<evidence type="ECO:0000256" key="5">
    <source>
        <dbReference type="ARBA" id="ARBA00022840"/>
    </source>
</evidence>
<evidence type="ECO:0000313" key="10">
    <source>
        <dbReference type="Proteomes" id="UP000217696"/>
    </source>
</evidence>
<keyword evidence="8" id="KW-0010">Activator</keyword>
<dbReference type="InterPro" id="IPR011527">
    <property type="entry name" value="ABC1_TM_dom"/>
</dbReference>
<dbReference type="InterPro" id="IPR000595">
    <property type="entry name" value="cNMP-bd_dom"/>
</dbReference>
<protein>
    <submittedName>
        <fullName evidence="9">Putative multidrug export ATP-binding/permease protein</fullName>
        <ecNumber evidence="9">3.6.3.-</ecNumber>
    </submittedName>
</protein>
<evidence type="ECO:0000313" key="9">
    <source>
        <dbReference type="EMBL" id="BAU28377.1"/>
    </source>
</evidence>
<dbReference type="CDD" id="cd07346">
    <property type="entry name" value="ABC_6TM_exporters"/>
    <property type="match status" value="1"/>
</dbReference>
<evidence type="ECO:0000256" key="8">
    <source>
        <dbReference type="ARBA" id="ARBA00023159"/>
    </source>
</evidence>
<dbReference type="GO" id="GO:0005886">
    <property type="term" value="C:plasma membrane"/>
    <property type="evidence" value="ECO:0007669"/>
    <property type="project" value="UniProtKB-SubCell"/>
</dbReference>
<dbReference type="AlphaFoldDB" id="A0A0U4WIH0"/>
<evidence type="ECO:0000256" key="4">
    <source>
        <dbReference type="ARBA" id="ARBA00022741"/>
    </source>
</evidence>
<dbReference type="InterPro" id="IPR014710">
    <property type="entry name" value="RmlC-like_jellyroll"/>
</dbReference>
<dbReference type="PROSITE" id="PS00211">
    <property type="entry name" value="ABC_TRANSPORTER_1"/>
    <property type="match status" value="1"/>
</dbReference>
<gene>
    <name evidence="9" type="ORF">CB4_02551</name>
</gene>
<keyword evidence="9" id="KW-0378">Hydrolase</keyword>
<organism evidence="9 10">
    <name type="scientific">Aneurinibacillus soli</name>
    <dbReference type="NCBI Taxonomy" id="1500254"/>
    <lineage>
        <taxon>Bacteria</taxon>
        <taxon>Bacillati</taxon>
        <taxon>Bacillota</taxon>
        <taxon>Bacilli</taxon>
        <taxon>Bacillales</taxon>
        <taxon>Paenibacillaceae</taxon>
        <taxon>Aneurinibacillus group</taxon>
        <taxon>Aneurinibacillus</taxon>
    </lineage>
</organism>
<dbReference type="OrthoDB" id="9804259at2"/>
<dbReference type="InterPro" id="IPR018490">
    <property type="entry name" value="cNMP-bd_dom_sf"/>
</dbReference>
<dbReference type="SUPFAM" id="SSF52540">
    <property type="entry name" value="P-loop containing nucleoside triphosphate hydrolases"/>
    <property type="match status" value="1"/>
</dbReference>
<dbReference type="InterPro" id="IPR003593">
    <property type="entry name" value="AAA+_ATPase"/>
</dbReference>
<dbReference type="Proteomes" id="UP000217696">
    <property type="component" value="Chromosome"/>
</dbReference>
<dbReference type="PRINTS" id="PR00103">
    <property type="entry name" value="CAMPKINASE"/>
</dbReference>
<dbReference type="PANTHER" id="PTHR43394">
    <property type="entry name" value="ATP-DEPENDENT PERMEASE MDL1, MITOCHONDRIAL"/>
    <property type="match status" value="1"/>
</dbReference>
<dbReference type="Gene3D" id="2.60.120.10">
    <property type="entry name" value="Jelly Rolls"/>
    <property type="match status" value="1"/>
</dbReference>
<dbReference type="InterPro" id="IPR018488">
    <property type="entry name" value="cNMP-bd_CS"/>
</dbReference>
<dbReference type="PROSITE" id="PS00889">
    <property type="entry name" value="CNMP_BINDING_2"/>
    <property type="match status" value="1"/>
</dbReference>
<evidence type="ECO:0000256" key="3">
    <source>
        <dbReference type="ARBA" id="ARBA00022692"/>
    </source>
</evidence>
<dbReference type="KEGG" id="asoc:CB4_02551"/>
<evidence type="ECO:0000256" key="1">
    <source>
        <dbReference type="ARBA" id="ARBA00004651"/>
    </source>
</evidence>
<dbReference type="InterPro" id="IPR003439">
    <property type="entry name" value="ABC_transporter-like_ATP-bd"/>
</dbReference>
<name>A0A0U4WIH0_9BACL</name>
<keyword evidence="5 9" id="KW-0067">ATP-binding</keyword>
<keyword evidence="3" id="KW-0812">Transmembrane</keyword>
<keyword evidence="10" id="KW-1185">Reference proteome</keyword>